<proteinExistence type="predicted"/>
<comment type="caution">
    <text evidence="1">The sequence shown here is derived from an EMBL/GenBank/DDBJ whole genome shotgun (WGS) entry which is preliminary data.</text>
</comment>
<gene>
    <name evidence="1" type="ORF">HMPREF0204_12401</name>
</gene>
<accession>A0ABP2IPS6</accession>
<organism evidence="1 2">
    <name type="scientific">Chryseobacterium gleum ATCC 35910</name>
    <dbReference type="NCBI Taxonomy" id="525257"/>
    <lineage>
        <taxon>Bacteria</taxon>
        <taxon>Pseudomonadati</taxon>
        <taxon>Bacteroidota</taxon>
        <taxon>Flavobacteriia</taxon>
        <taxon>Flavobacteriales</taxon>
        <taxon>Weeksellaceae</taxon>
        <taxon>Chryseobacterium group</taxon>
        <taxon>Chryseobacterium</taxon>
    </lineage>
</organism>
<keyword evidence="2" id="KW-1185">Reference proteome</keyword>
<reference evidence="1" key="1">
    <citation type="submission" date="2010-06" db="EMBL/GenBank/DDBJ databases">
        <authorList>
            <person name="Muzny D."/>
            <person name="Qin X."/>
            <person name="Buhay C."/>
            <person name="Dugan-Rocha S."/>
            <person name="Ding Y."/>
            <person name="Chen G."/>
            <person name="Hawes A."/>
            <person name="Holder M."/>
            <person name="Jhangiani S."/>
            <person name="Johnson A."/>
            <person name="Khan Z."/>
            <person name="Li Z."/>
            <person name="Liu W."/>
            <person name="Liu X."/>
            <person name="Perez L."/>
            <person name="Shen H."/>
            <person name="Wang Q."/>
            <person name="Watt J."/>
            <person name="Xi L."/>
            <person name="Xin Y."/>
            <person name="Zhou J."/>
            <person name="Deng J."/>
            <person name="Jiang H."/>
            <person name="Liu Y."/>
            <person name="Qu J."/>
            <person name="Song X.-Z."/>
            <person name="Zhang L."/>
            <person name="Villasana D."/>
            <person name="Johnson A."/>
            <person name="Liu J."/>
            <person name="Liyanage D."/>
            <person name="Lorensuhewa L."/>
            <person name="Robinson T."/>
            <person name="Song A."/>
            <person name="Song B.-B."/>
            <person name="Dinh H."/>
            <person name="Thornton R."/>
            <person name="Coyle M."/>
            <person name="Francisco L."/>
            <person name="Jackson L."/>
            <person name="Javaid M."/>
            <person name="Korchina V."/>
            <person name="Kovar C."/>
            <person name="Mata R."/>
            <person name="Mathew T."/>
            <person name="Ngo R."/>
            <person name="Nguyen L."/>
            <person name="Nguyen N."/>
            <person name="Okwuonu G."/>
            <person name="Ongeri F."/>
            <person name="Pham C."/>
            <person name="Simmons D."/>
            <person name="Wilczek-Boney K."/>
            <person name="Hale W."/>
            <person name="Jakkamsetti A."/>
            <person name="Pham P."/>
            <person name="Ruth R."/>
            <person name="San Lucas F."/>
            <person name="Warren J."/>
            <person name="Zhang J."/>
            <person name="Zhao Z."/>
            <person name="Zhou C."/>
            <person name="Zhu D."/>
            <person name="Lee S."/>
            <person name="Bess C."/>
            <person name="Blankenburg K."/>
            <person name="Forbes L."/>
            <person name="Fu Q."/>
            <person name="Gubbala S."/>
            <person name="Hirani K."/>
            <person name="Jayaseelan J.C."/>
            <person name="Lara F."/>
            <person name="Munidasa M."/>
            <person name="Palculict T."/>
            <person name="Patil S."/>
            <person name="Pu L.-L."/>
            <person name="Saada N."/>
            <person name="Tang L."/>
            <person name="Weissenberger G."/>
            <person name="Zhu Y."/>
            <person name="Hemphill L."/>
            <person name="Shang Y."/>
            <person name="Youmans B."/>
            <person name="Ayvaz T."/>
            <person name="Ross M."/>
            <person name="Santibanez J."/>
            <person name="Aqrawi P."/>
            <person name="Gross S."/>
            <person name="Joshi V."/>
            <person name="Fowler G."/>
            <person name="Nazareth L."/>
            <person name="Reid J."/>
            <person name="Worley K."/>
            <person name="Petrosino J."/>
            <person name="Highlander S."/>
            <person name="Gibbs R."/>
        </authorList>
    </citation>
    <scope>NUCLEOTIDE SEQUENCE [LARGE SCALE GENOMIC DNA]</scope>
    <source>
        <strain evidence="1">ATCC 35910</strain>
    </source>
</reference>
<dbReference type="Proteomes" id="UP000002969">
    <property type="component" value="Unassembled WGS sequence"/>
</dbReference>
<protein>
    <submittedName>
        <fullName evidence="1">Uncharacterized protein</fullName>
    </submittedName>
</protein>
<evidence type="ECO:0000313" key="1">
    <source>
        <dbReference type="EMBL" id="EFK33333.1"/>
    </source>
</evidence>
<dbReference type="EMBL" id="ACKQ02000007">
    <property type="protein sequence ID" value="EFK33333.1"/>
    <property type="molecule type" value="Genomic_DNA"/>
</dbReference>
<evidence type="ECO:0000313" key="2">
    <source>
        <dbReference type="Proteomes" id="UP000002969"/>
    </source>
</evidence>
<name>A0ABP2IPS6_CHRGE</name>
<sequence length="55" mass="6503">MSIQINKYKKPDFTSGFFVQNDLNWKVCRSIKNSTQSELYTIFVTPQESQQRKTV</sequence>